<dbReference type="Pfam" id="PF10145">
    <property type="entry name" value="PhageMin_Tail"/>
    <property type="match status" value="1"/>
</dbReference>
<keyword evidence="3" id="KW-0472">Membrane</keyword>
<keyword evidence="3" id="KW-1133">Transmembrane helix</keyword>
<comment type="caution">
    <text evidence="5">The sequence shown here is derived from an EMBL/GenBank/DDBJ whole genome shotgun (WGS) entry which is preliminary data.</text>
</comment>
<evidence type="ECO:0000256" key="3">
    <source>
        <dbReference type="SAM" id="Phobius"/>
    </source>
</evidence>
<name>A0ABS4FX24_9BACL</name>
<dbReference type="EMBL" id="JAGGKG010000021">
    <property type="protein sequence ID" value="MBP1907074.1"/>
    <property type="molecule type" value="Genomic_DNA"/>
</dbReference>
<feature type="domain" description="Phage tail tape measure protein" evidence="4">
    <location>
        <begin position="261"/>
        <end position="451"/>
    </location>
</feature>
<dbReference type="Proteomes" id="UP001519272">
    <property type="component" value="Unassembled WGS sequence"/>
</dbReference>
<feature type="coiled-coil region" evidence="2">
    <location>
        <begin position="1305"/>
        <end position="1402"/>
    </location>
</feature>
<evidence type="ECO:0000313" key="6">
    <source>
        <dbReference type="Proteomes" id="UP001519272"/>
    </source>
</evidence>
<evidence type="ECO:0000313" key="5">
    <source>
        <dbReference type="EMBL" id="MBP1907074.1"/>
    </source>
</evidence>
<organism evidence="5 6">
    <name type="scientific">Paenibacillus turicensis</name>
    <dbReference type="NCBI Taxonomy" id="160487"/>
    <lineage>
        <taxon>Bacteria</taxon>
        <taxon>Bacillati</taxon>
        <taxon>Bacillota</taxon>
        <taxon>Bacilli</taxon>
        <taxon>Bacillales</taxon>
        <taxon>Paenibacillaceae</taxon>
        <taxon>Paenibacillus</taxon>
    </lineage>
</organism>
<sequence length="1638" mass="175991">MSENIEVAGLVTRIAIDDTGLEKTLSGLDRQMKLVKSEFDKGSSILKAYGNDTESLKLKSDALSKQMEVQNARVSTYQAALQKSKDNMTQNSQAAEALKQRIAETQAAYEASAKATGKESEESQKLKTELSNLNQEYQKTAKSVESNSRSVDDNTIKANKAQTEYNRLASQLNSTNAEIAKQESGWQKLSQTLDGASKKLKSVGDAMSTAGQTLTMTVTAPLAAAGGLATKAAIDYETAFAGIRKTVDATEAQFSQLSTGIRNMAKEIPVAATEIARVGEAAGQLGIKTENILGFSRTMVDLGVATNMSSDQAATALARLANITQMPQNQFDKLGATIVALGNNLATTESEIVEMGLRIAGAGNIVGLSEAQILSLGGALSSVGIEAEAGGTAISKLMINLASAVNGGGKELERFAAVAGMTSAQFTAAFKDNAAEAIVTFIEGLGKINDAGGNTFGVIDALGLSEIRLRDALLRSAGAGDVMRDSLELGNQAWEENVALTNEAEQRYQTTASQLQIFKNRLTDIGITLGDALIPALLKLLDSLQPLIDQLAAGATWFSKLDDSTRNTIVTIAGVTAAIGPTLLVFGKLSTSIGNMIGLFSKFSGATAAASIASKTAAASTAALSGAAVTSVGGLTGAAKAANVLQFAVKGLLGPVGVAITALSALAAVFAYVRNQMQPAIPTVQQFGAQSESAMNKASGSFERFRASTGKSLGETTKTVDKNAKAIGDSIVNSVDKGTKKAAGAAKKNLDKMTDDLKDQVDKMKEIVSKGTDTLNKLGDAIVTALKKQYEEQEKAQTAAIDKKIEAEKKVSESVTKNLDKELENRTKALDKQNDAEKKASDARLKIYDQEYNQKLKLIDEDLYNQVKGLQDQIDGIDAQTDAEEKAAKEQEHQAKVAELNKQLLAAETAEERAKIQADLSKVLADYDRAQLLEQRKAQKDGLKSQIDAAKEVAAKKKEQLKIELDNDKEREKERLTIYQEGLSNQKTALKDHYTDLKEKEKERTESVQTELTKQKESVKEHFDELTKTENLQAEARKMIIGKQNDDIIKLLKTYNPKWQDAGQSFADAFKNGLNSEMKSMSDAVKEAVNIAPIIDDQVRSLTALEDKLKAIQSKTSSAGGGGGGGGGIAGIGAGFDAASLSADNFTDSVVNGVVPAMDNLGDSAEGVENEVVNAFLGLRNKAMTELYTLQWSGRAVTQETAASIADTFFAMGDQVTAEMTKDHEEQLSQMQIFLANSKELTEAEKEEALQRLKDAQALQAQEVEAGQKRVAEIMSTALDEKRGITEKEYTEIMSIQERLTTDAVRVMTNNVDEQKALYERLKREASDLSAQQAATVVQNSIKQRDETVKTAENQYQTVVAQIVKQRDEMGTISAEQAEKLINEAKRQRDETVKRAEEMHSQVVGEAKKQAEAHVNQVNWETGEILSKWDAYWKSVGKVWTGIYKDAEKTFGDMWSSVTTTTTKIKDDVLGIWDEVVNFFKGIDLSEIGSNIMGGLASGMTKSTDNLKNVARQAAKGISKEMRSELQTRSPSRVTMKIGKDVGEGLVVGLKSKLSGIEAQSRKMASAAVPAMESLEFSPSGAISSSATLDKTTSDTYNFDGMFRDATFVVRSDDDIRRLGQGLGSYIINNARGLGGAK</sequence>
<protein>
    <submittedName>
        <fullName evidence="5">TP901 family phage tail tape measure protein</fullName>
    </submittedName>
</protein>
<evidence type="ECO:0000259" key="4">
    <source>
        <dbReference type="Pfam" id="PF10145"/>
    </source>
</evidence>
<dbReference type="PANTHER" id="PTHR37813:SF1">
    <property type="entry name" value="FELS-2 PROPHAGE PROTEIN"/>
    <property type="match status" value="1"/>
</dbReference>
<dbReference type="PANTHER" id="PTHR37813">
    <property type="entry name" value="FELS-2 PROPHAGE PROTEIN"/>
    <property type="match status" value="1"/>
</dbReference>
<keyword evidence="3" id="KW-0812">Transmembrane</keyword>
<feature type="coiled-coil region" evidence="2">
    <location>
        <begin position="883"/>
        <end position="1003"/>
    </location>
</feature>
<reference evidence="5 6" key="1">
    <citation type="submission" date="2021-03" db="EMBL/GenBank/DDBJ databases">
        <title>Genomic Encyclopedia of Type Strains, Phase IV (KMG-IV): sequencing the most valuable type-strain genomes for metagenomic binning, comparative biology and taxonomic classification.</title>
        <authorList>
            <person name="Goeker M."/>
        </authorList>
    </citation>
    <scope>NUCLEOTIDE SEQUENCE [LARGE SCALE GENOMIC DNA]</scope>
    <source>
        <strain evidence="5 6">DSM 14349</strain>
    </source>
</reference>
<keyword evidence="6" id="KW-1185">Reference proteome</keyword>
<dbReference type="RefSeq" id="WP_210090659.1">
    <property type="nucleotide sequence ID" value="NZ_JAGGKG010000021.1"/>
</dbReference>
<evidence type="ECO:0000256" key="1">
    <source>
        <dbReference type="ARBA" id="ARBA00022612"/>
    </source>
</evidence>
<evidence type="ECO:0000256" key="2">
    <source>
        <dbReference type="SAM" id="Coils"/>
    </source>
</evidence>
<keyword evidence="2" id="KW-0175">Coiled coil</keyword>
<dbReference type="NCBIfam" id="TIGR01760">
    <property type="entry name" value="tape_meas_TP901"/>
    <property type="match status" value="1"/>
</dbReference>
<keyword evidence="1" id="KW-1188">Viral release from host cell</keyword>
<feature type="coiled-coil region" evidence="2">
    <location>
        <begin position="81"/>
        <end position="178"/>
    </location>
</feature>
<gene>
    <name evidence="5" type="ORF">J2Z32_003739</name>
</gene>
<proteinExistence type="predicted"/>
<feature type="transmembrane region" description="Helical" evidence="3">
    <location>
        <begin position="568"/>
        <end position="586"/>
    </location>
</feature>
<accession>A0ABS4FX24</accession>
<dbReference type="InterPro" id="IPR010090">
    <property type="entry name" value="Phage_tape_meas"/>
</dbReference>
<feature type="transmembrane region" description="Helical" evidence="3">
    <location>
        <begin position="652"/>
        <end position="673"/>
    </location>
</feature>